<protein>
    <submittedName>
        <fullName evidence="5">Carbamoyl transferase</fullName>
    </submittedName>
</protein>
<comment type="caution">
    <text evidence="5">The sequence shown here is derived from an EMBL/GenBank/DDBJ whole genome shotgun (WGS) entry which is preliminary data.</text>
</comment>
<dbReference type="AlphaFoldDB" id="A0A931A3U9"/>
<keyword evidence="5" id="KW-0808">Transferase</keyword>
<dbReference type="InterPro" id="IPR043129">
    <property type="entry name" value="ATPase_NBD"/>
</dbReference>
<reference evidence="5" key="1">
    <citation type="submission" date="2020-11" db="EMBL/GenBank/DDBJ databases">
        <title>Whole-genome analyses of Nonomuraea sp. K274.</title>
        <authorList>
            <person name="Veyisoglu A."/>
        </authorList>
    </citation>
    <scope>NUCLEOTIDE SEQUENCE</scope>
    <source>
        <strain evidence="5">K274</strain>
    </source>
</reference>
<evidence type="ECO:0000256" key="1">
    <source>
        <dbReference type="ARBA" id="ARBA00006129"/>
    </source>
</evidence>
<feature type="domain" description="Carbamoyltransferase" evidence="3">
    <location>
        <begin position="59"/>
        <end position="298"/>
    </location>
</feature>
<evidence type="ECO:0000259" key="4">
    <source>
        <dbReference type="Pfam" id="PF16861"/>
    </source>
</evidence>
<dbReference type="InterPro" id="IPR031730">
    <property type="entry name" value="Carbam_trans_C"/>
</dbReference>
<dbReference type="Gene3D" id="3.30.420.40">
    <property type="match status" value="1"/>
</dbReference>
<proteinExistence type="inferred from homology"/>
<sequence length="620" mass="68684">MMADLTNEILSAAGLVSTDIDGWIATSTESRDEADEAKLLSSLGLVAPPERCLTLPHPAHHLAHASAAFYSSGFDEAAALAIDCYGSLIDGGRERETAFFFRVGERPKDVMRLKRDVDRWAGYMRDGHIRTPSDLSGIGEIYRVVTLALGFHEAGTIYDDAGKTMGLASYGKRFSAENLFFEPAPNGELRFDRAADSLVELGVAVLEGDELRLVSRPPRAPYEPFHHDLAAQLQEEFEEAVLHLTRHVLAVTGSRSLALSGGSFLNSKLNTRIMRETEIDRMFVFPAATDDGNAVGAVLYAHHNLMGHETVAGPAMRHVYLGPPRLTGVDLQAIAERWHLEPREHGGPEELAAAAAGAIARGEIIGWFQNQAEFGPRSLGARSILCHPGIPGMKDRLNARVKFRESFRPFAGSVLTERAHKWFDMPARESPFMLMVCPVLDEQRRLISEVVHVDGTCRVQTVDEDTPGPFRALIEAFEIETGLPLVLNTSFNLRGMPIVERPEEAMDCLYGSRLDRLFIGDLEIPAPDLTALRPERVRTAPGPNGRREQGVPISPEWQRILDLADGVRSMRDIARELEADVEELVDLALEMRRRKLLRWAGLPRVTGPRFPLQQYSPDTQ</sequence>
<organism evidence="5 6">
    <name type="scientific">Nonomuraea cypriaca</name>
    <dbReference type="NCBI Taxonomy" id="1187855"/>
    <lineage>
        <taxon>Bacteria</taxon>
        <taxon>Bacillati</taxon>
        <taxon>Actinomycetota</taxon>
        <taxon>Actinomycetes</taxon>
        <taxon>Streptosporangiales</taxon>
        <taxon>Streptosporangiaceae</taxon>
        <taxon>Nonomuraea</taxon>
    </lineage>
</organism>
<feature type="domain" description="Carbamoyltransferase C-terminal" evidence="4">
    <location>
        <begin position="357"/>
        <end position="522"/>
    </location>
</feature>
<dbReference type="GO" id="GO:0016740">
    <property type="term" value="F:transferase activity"/>
    <property type="evidence" value="ECO:0007669"/>
    <property type="project" value="UniProtKB-KW"/>
</dbReference>
<dbReference type="PANTHER" id="PTHR34847:SF1">
    <property type="entry name" value="NODULATION PROTEIN U"/>
    <property type="match status" value="1"/>
</dbReference>
<comment type="similarity">
    <text evidence="1">Belongs to the NodU/CmcH family.</text>
</comment>
<evidence type="ECO:0000313" key="5">
    <source>
        <dbReference type="EMBL" id="MBF8184515.1"/>
    </source>
</evidence>
<accession>A0A931A3U9</accession>
<dbReference type="Pfam" id="PF16861">
    <property type="entry name" value="Carbam_trans_C"/>
    <property type="match status" value="1"/>
</dbReference>
<dbReference type="Pfam" id="PF02543">
    <property type="entry name" value="Carbam_trans_N"/>
    <property type="match status" value="1"/>
</dbReference>
<feature type="coiled-coil region" evidence="2">
    <location>
        <begin position="567"/>
        <end position="594"/>
    </location>
</feature>
<dbReference type="SUPFAM" id="SSF53067">
    <property type="entry name" value="Actin-like ATPase domain"/>
    <property type="match status" value="1"/>
</dbReference>
<dbReference type="PANTHER" id="PTHR34847">
    <property type="entry name" value="NODULATION PROTEIN U"/>
    <property type="match status" value="1"/>
</dbReference>
<gene>
    <name evidence="5" type="ORF">ITP53_01885</name>
</gene>
<dbReference type="RefSeq" id="WP_195893506.1">
    <property type="nucleotide sequence ID" value="NZ_JADOGI010000003.1"/>
</dbReference>
<dbReference type="InterPro" id="IPR003696">
    <property type="entry name" value="Carbtransf_dom"/>
</dbReference>
<evidence type="ECO:0000259" key="3">
    <source>
        <dbReference type="Pfam" id="PF02543"/>
    </source>
</evidence>
<dbReference type="InterPro" id="IPR051338">
    <property type="entry name" value="NodU/CmcH_Carbamoyltrnsfr"/>
</dbReference>
<name>A0A931A3U9_9ACTN</name>
<dbReference type="EMBL" id="JADOGI010000003">
    <property type="protein sequence ID" value="MBF8184515.1"/>
    <property type="molecule type" value="Genomic_DNA"/>
</dbReference>
<keyword evidence="6" id="KW-1185">Reference proteome</keyword>
<evidence type="ECO:0000256" key="2">
    <source>
        <dbReference type="SAM" id="Coils"/>
    </source>
</evidence>
<dbReference type="InterPro" id="IPR038152">
    <property type="entry name" value="Carbam_trans_C_sf"/>
</dbReference>
<dbReference type="Gene3D" id="3.90.870.20">
    <property type="entry name" value="Carbamoyltransferase, C-terminal domain"/>
    <property type="match status" value="1"/>
</dbReference>
<keyword evidence="2" id="KW-0175">Coiled coil</keyword>
<dbReference type="Proteomes" id="UP000605361">
    <property type="component" value="Unassembled WGS sequence"/>
</dbReference>
<evidence type="ECO:0000313" key="6">
    <source>
        <dbReference type="Proteomes" id="UP000605361"/>
    </source>
</evidence>